<gene>
    <name evidence="2" type="ORF">DW740_17415</name>
</gene>
<keyword evidence="1" id="KW-0812">Transmembrane</keyword>
<comment type="caution">
    <text evidence="2">The sequence shown here is derived from an EMBL/GenBank/DDBJ whole genome shotgun (WGS) entry which is preliminary data.</text>
</comment>
<accession>A0A414IZM2</accession>
<evidence type="ECO:0000313" key="2">
    <source>
        <dbReference type="EMBL" id="RHE36019.1"/>
    </source>
</evidence>
<dbReference type="Proteomes" id="UP000283745">
    <property type="component" value="Unassembled WGS sequence"/>
</dbReference>
<dbReference type="AlphaFoldDB" id="A0A414IZM2"/>
<keyword evidence="1" id="KW-1133">Transmembrane helix</keyword>
<dbReference type="EMBL" id="QSKF01000028">
    <property type="protein sequence ID" value="RHE36019.1"/>
    <property type="molecule type" value="Genomic_DNA"/>
</dbReference>
<evidence type="ECO:0000256" key="1">
    <source>
        <dbReference type="SAM" id="Phobius"/>
    </source>
</evidence>
<name>A0A414IZM2_9FIRM</name>
<sequence length="213" mass="25029">MTQQHDYDFNFKEEFKIYQQIGTNASCQTYHDWRNHILTKYHSCNCTKNTLDNFYYYLNRELNSVKTSKDIWSNCIFPFVAIFLSVTMTFIFSIVGSINTYNNAINSIYDLEYMQQYGETYKSILNAFDQNLTSAMRFYAVGAFFSIMIGIFVFTLLSISTQHSNQKYYFYCDYMKIIEELLKSKNLLSTAAGESVNGYIKKAVDQRMERDNA</sequence>
<protein>
    <submittedName>
        <fullName evidence="2">Uncharacterized protein</fullName>
    </submittedName>
</protein>
<feature type="transmembrane region" description="Helical" evidence="1">
    <location>
        <begin position="138"/>
        <end position="159"/>
    </location>
</feature>
<evidence type="ECO:0000313" key="3">
    <source>
        <dbReference type="Proteomes" id="UP000283745"/>
    </source>
</evidence>
<proteinExistence type="predicted"/>
<feature type="transmembrane region" description="Helical" evidence="1">
    <location>
        <begin position="76"/>
        <end position="98"/>
    </location>
</feature>
<reference evidence="2 3" key="1">
    <citation type="submission" date="2018-08" db="EMBL/GenBank/DDBJ databases">
        <title>A genome reference for cultivated species of the human gut microbiota.</title>
        <authorList>
            <person name="Zou Y."/>
            <person name="Xue W."/>
            <person name="Luo G."/>
        </authorList>
    </citation>
    <scope>NUCLEOTIDE SEQUENCE [LARGE SCALE GENOMIC DNA]</scope>
    <source>
        <strain evidence="2 3">AM28-23</strain>
    </source>
</reference>
<organism evidence="2 3">
    <name type="scientific">Blautia obeum</name>
    <dbReference type="NCBI Taxonomy" id="40520"/>
    <lineage>
        <taxon>Bacteria</taxon>
        <taxon>Bacillati</taxon>
        <taxon>Bacillota</taxon>
        <taxon>Clostridia</taxon>
        <taxon>Lachnospirales</taxon>
        <taxon>Lachnospiraceae</taxon>
        <taxon>Blautia</taxon>
    </lineage>
</organism>
<dbReference type="RefSeq" id="WP_118050756.1">
    <property type="nucleotide sequence ID" value="NZ_CABJFK010000028.1"/>
</dbReference>
<keyword evidence="1" id="KW-0472">Membrane</keyword>